<dbReference type="STRING" id="1658174.A0A1J9Q6A9"/>
<evidence type="ECO:0000256" key="6">
    <source>
        <dbReference type="ARBA" id="ARBA00022673"/>
    </source>
</evidence>
<keyword evidence="13" id="KW-0325">Glycoprotein</keyword>
<feature type="transmembrane region" description="Helical" evidence="19">
    <location>
        <begin position="1797"/>
        <end position="1816"/>
    </location>
</feature>
<feature type="transmembrane region" description="Helical" evidence="19">
    <location>
        <begin position="615"/>
        <end position="637"/>
    </location>
</feature>
<keyword evidence="3" id="KW-1003">Cell membrane</keyword>
<protein>
    <recommendedName>
        <fullName evidence="17">Calcium-channel protein CCH1</fullName>
    </recommendedName>
</protein>
<feature type="transmembrane region" description="Helical" evidence="19">
    <location>
        <begin position="1667"/>
        <end position="1685"/>
    </location>
</feature>
<feature type="transmembrane region" description="Helical" evidence="19">
    <location>
        <begin position="885"/>
        <end position="902"/>
    </location>
</feature>
<organism evidence="21 22">
    <name type="scientific">Blastomyces percursus</name>
    <dbReference type="NCBI Taxonomy" id="1658174"/>
    <lineage>
        <taxon>Eukaryota</taxon>
        <taxon>Fungi</taxon>
        <taxon>Dikarya</taxon>
        <taxon>Ascomycota</taxon>
        <taxon>Pezizomycotina</taxon>
        <taxon>Eurotiomycetes</taxon>
        <taxon>Eurotiomycetidae</taxon>
        <taxon>Onygenales</taxon>
        <taxon>Ajellomycetaceae</taxon>
        <taxon>Blastomyces</taxon>
    </lineage>
</organism>
<feature type="transmembrane region" description="Helical" evidence="19">
    <location>
        <begin position="1579"/>
        <end position="1599"/>
    </location>
</feature>
<keyword evidence="6" id="KW-0107">Calcium channel</keyword>
<dbReference type="Gene3D" id="1.20.120.350">
    <property type="entry name" value="Voltage-gated potassium channels. Chain C"/>
    <property type="match status" value="5"/>
</dbReference>
<keyword evidence="8" id="KW-0106">Calcium</keyword>
<keyword evidence="11" id="KW-0406">Ion transport</keyword>
<feature type="transmembrane region" description="Helical" evidence="19">
    <location>
        <begin position="1499"/>
        <end position="1520"/>
    </location>
</feature>
<reference evidence="21 22" key="1">
    <citation type="submission" date="2015-08" db="EMBL/GenBank/DDBJ databases">
        <title>Emmonsia species relationships and genome sequence.</title>
        <authorList>
            <person name="Cuomo C.A."/>
            <person name="Schwartz I.S."/>
            <person name="Kenyon C."/>
            <person name="De Hoog G.S."/>
            <person name="Govender N.P."/>
            <person name="Botha A."/>
            <person name="Moreno L."/>
            <person name="De Vries M."/>
            <person name="Munoz J.F."/>
            <person name="Stielow J.B."/>
        </authorList>
    </citation>
    <scope>NUCLEOTIDE SEQUENCE [LARGE SCALE GENOMIC DNA]</scope>
    <source>
        <strain evidence="21 22">EI222</strain>
    </source>
</reference>
<feature type="region of interest" description="Disordered" evidence="18">
    <location>
        <begin position="99"/>
        <end position="119"/>
    </location>
</feature>
<evidence type="ECO:0000256" key="16">
    <source>
        <dbReference type="ARBA" id="ARBA00061395"/>
    </source>
</evidence>
<feature type="transmembrane region" description="Helical" evidence="19">
    <location>
        <begin position="554"/>
        <end position="572"/>
    </location>
</feature>
<dbReference type="FunFam" id="1.20.120.350:FF:000079">
    <property type="entry name" value="Calcium channel subunit Cch1"/>
    <property type="match status" value="1"/>
</dbReference>
<evidence type="ECO:0000256" key="2">
    <source>
        <dbReference type="ARBA" id="ARBA00022448"/>
    </source>
</evidence>
<feature type="transmembrane region" description="Helical" evidence="19">
    <location>
        <begin position="1245"/>
        <end position="1271"/>
    </location>
</feature>
<feature type="transmembrane region" description="Helical" evidence="19">
    <location>
        <begin position="818"/>
        <end position="837"/>
    </location>
</feature>
<feature type="transmembrane region" description="Helical" evidence="19">
    <location>
        <begin position="406"/>
        <end position="429"/>
    </location>
</feature>
<feature type="transmembrane region" description="Helical" evidence="19">
    <location>
        <begin position="1697"/>
        <end position="1721"/>
    </location>
</feature>
<dbReference type="PANTHER" id="PTHR45628">
    <property type="entry name" value="VOLTAGE-DEPENDENT CALCIUM CHANNEL TYPE A SUBUNIT ALPHA-1"/>
    <property type="match status" value="1"/>
</dbReference>
<dbReference type="Pfam" id="PF00520">
    <property type="entry name" value="Ion_trans"/>
    <property type="match status" value="4"/>
</dbReference>
<keyword evidence="22" id="KW-1185">Reference proteome</keyword>
<dbReference type="FunFam" id="1.10.287.70:FF:000093">
    <property type="entry name" value="Calcium channel subunit Cch1"/>
    <property type="match status" value="1"/>
</dbReference>
<evidence type="ECO:0000256" key="13">
    <source>
        <dbReference type="ARBA" id="ARBA00023180"/>
    </source>
</evidence>
<dbReference type="GO" id="GO:0005891">
    <property type="term" value="C:voltage-gated calcium channel complex"/>
    <property type="evidence" value="ECO:0007669"/>
    <property type="project" value="TreeGrafter"/>
</dbReference>
<feature type="transmembrane region" description="Helical" evidence="19">
    <location>
        <begin position="1328"/>
        <end position="1353"/>
    </location>
</feature>
<feature type="compositionally biased region" description="Low complexity" evidence="18">
    <location>
        <begin position="270"/>
        <end position="279"/>
    </location>
</feature>
<dbReference type="InterPro" id="IPR011992">
    <property type="entry name" value="EF-hand-dom_pair"/>
</dbReference>
<evidence type="ECO:0000256" key="9">
    <source>
        <dbReference type="ARBA" id="ARBA00022882"/>
    </source>
</evidence>
<evidence type="ECO:0000256" key="15">
    <source>
        <dbReference type="ARBA" id="ARBA00057587"/>
    </source>
</evidence>
<dbReference type="PANTHER" id="PTHR45628:SF7">
    <property type="entry name" value="VOLTAGE-DEPENDENT CALCIUM CHANNEL TYPE A SUBUNIT ALPHA-1"/>
    <property type="match status" value="1"/>
</dbReference>
<evidence type="ECO:0000256" key="4">
    <source>
        <dbReference type="ARBA" id="ARBA00022553"/>
    </source>
</evidence>
<evidence type="ECO:0000256" key="12">
    <source>
        <dbReference type="ARBA" id="ARBA00023136"/>
    </source>
</evidence>
<feature type="compositionally biased region" description="Low complexity" evidence="18">
    <location>
        <begin position="2116"/>
        <end position="2127"/>
    </location>
</feature>
<feature type="transmembrane region" description="Helical" evidence="19">
    <location>
        <begin position="1374"/>
        <end position="1401"/>
    </location>
</feature>
<sequence length="2181" mass="246883">MASPNSNNNSNNNSNSSSNSNNNNNNDNGYDPRNYGSAPSPVDQSIPLQDLSRPPDIATTGVPDRRLRRTSSSSSTAGREGFPVRRTSIIGRRGIERRYERIAEDSPSPRGRSGMDTFQTVNLSNDHNSPVSLADGGQEFSGGAHHSFQEAIGSVGLSFDGPASMHFSRRDSDPQRSYQARVRDSDDSTPFPYMGSHTSNDEENYMSPTDTNENDTTPLTDRRYQQPIDGASISHGQRHDRPSVHSPNERTAVGSHLGDDLPHLEEGNSRMRSGSSSRNRPGRRSRQLAPAPNSALSRAGSMMRMVSQRVVNISNEPEIVEQTLRRKSSFKQARLEAPPSLPAMTEYAHDISTPGLDDEYQPEKRPSLFSKLRDPDAYQTEENPLKGNSLGIFTPNSKLRRGLLEILIHPAVEPIILILIIIQTILLAIESSVYKGERGSRWGTPAFDYAFLVLFIIYTLEISARIIVSGLMFNADEYSTLDRSLGLRKALVAKGKDLLMPQRQFSTRKSGNPTEPQISVLRSFTGAQTTAGRSGDSSSLQRYRLARRAFFRHSFTRIDFLAVVSYWISFVLSNLSLESQHHLYVFRMLSCLRILRLLGLTSGTSVIFRSLKKAAPLLVHVAFLISFFWLLFAIVGVQSFKSSMRRTCVWVDPETQRNFTLNAAPDNVQFCGGYRELGTGDSKPWVLPDGTAGATAPKGYLCPEGSFCVQGSNPYGGTISFDNVAHSLQLVFVVMSSNTFTDILYYMTDTDYLAAALFFVFGFIVLSLWLVNLLVAVITSSFQVIREESKRSAFTSENIDEREFEDDTPRKLRGLKLLYNRTYWLWIALIAFGLVVQGLRSSSMGPDRRKLIDRTEIFVTIILAAEILLRFASDWRNFFKGARNWVDLALVIITCIILIPPIRYSGRTYAALSIFQVLRIYRIVLAFSVMSDLIKTVFKNVVGLVNLIIFVFLITFLASIFAVQLFRGQIPSEDVGGNEIQITFFDIYNSFLGMYQILSSENWTAILYSAVESTYPWNTAWISAIFVIMWFILANFVVLNMFIAVIQESFDVSEDEKRIQQVKAFLQQKQLSGSSQGNLSLSTIFRLGRNSRFRDPLDHGPAALEMLLKDAIVNEFLDEQPRSPPADIQPTENQPGHPEHINGVPNFFSSLKNRIINREPNPFYSKLKFSKVYDDSDPTAMAKEVLSASEQRKRAQRQYLQKYPNYNVSLYIFKPTHPLRRFCQRIVGPGRGNSRIEGVDPYKPVWYTFSAFIYAAIVAMVLLACIATPLYQRNYLQTHKPGLGNWFVWTDLAFAIVFTIEAVIKVIADGFFWTPNAYFRGSWGFIDGIVLITLWINVLSAIFNATATSRVVGAFKALRALRLLNVSDSARETFHAVIILGGWKVISAAFVSMSFLVPFAIYGLNLFNGQFKSCNDDDFGYSSLDHCVGEYMSSPYAWDVLAPRVVSNPYFSFDNFGESLFILFQIVSQEGWTGVLWEAMAITEVNQQPVPLASQENGLFFIVFNLLGAVFVLTLFVSVFMRNYTEQTGVAFLTAEQRSWLELRKHLRQISPSKRSIDKDSNKIKSWCYKIAVKKHGRWSRFITGLLLCHLLLLVLEFYPESVWWDRTRDILFLIFTMFYIANIFIRVVGLTWQRFSRSSWDLYSIIAVSGTFVTTMLSVVRYENIVFTRLHKLFLVSIALLMIPRNNQLDQLFKTAAASLTAIGNLLATWFVLFLVYAIALTQIFGLTKFGGGQTGSINFRDVPRALILLFRTSVGEGWNEVMEDFATMVPPYCTADGQFFESDCGSAGWARTLFISWNIVSMYIFVSLFVSLIFESFSYVYQRSSGLYAISREEIRRFKQAWATYDPDGTGYISKEAFPRLLGELSGIFEMRIYDGDFTVGRIVEDCKVHRRESNQAPYVRAVDGIDLDKLRRRIDRIPVQQIRKKRARMNAFYEEVLVSADPEKGISFTSCLMILAHYNVITDSKSLRLEEFLRRRARLQRVEEAVRRSVVIGFFDTLYWSRKFRRRFEPHHDSRLVSVPQFAVPEIFVEDGEHEEQLQQQQQQEQQQQRQRSHSQLSNSSFPSPMLSPNARSRSSGGSDGRGHMRSPPSIDTNISPILRGTGSPTRGNEWVSRSPSLSPRQSRALYNSSPPSPDDITNHRPDDSSVSVQGVMESLDNSAWGESIRRSFTMRRPQGRE</sequence>
<feature type="transmembrane region" description="Helical" evidence="19">
    <location>
        <begin position="1283"/>
        <end position="1308"/>
    </location>
</feature>
<comment type="similarity">
    <text evidence="16">Belongs to the calcium channel alpha-1 subunit (TC 1.A.1.11) family.</text>
</comment>
<evidence type="ECO:0000259" key="20">
    <source>
        <dbReference type="PROSITE" id="PS50222"/>
    </source>
</evidence>
<keyword evidence="2" id="KW-0813">Transport</keyword>
<feature type="region of interest" description="Disordered" evidence="18">
    <location>
        <begin position="163"/>
        <end position="301"/>
    </location>
</feature>
<feature type="transmembrane region" description="Helical" evidence="19">
    <location>
        <begin position="857"/>
        <end position="873"/>
    </location>
</feature>
<evidence type="ECO:0000256" key="19">
    <source>
        <dbReference type="SAM" id="Phobius"/>
    </source>
</evidence>
<name>A0A1J9Q6A9_9EURO</name>
<feature type="transmembrane region" description="Helical" evidence="19">
    <location>
        <begin position="1641"/>
        <end position="1661"/>
    </location>
</feature>
<evidence type="ECO:0000256" key="18">
    <source>
        <dbReference type="SAM" id="MobiDB-lite"/>
    </source>
</evidence>
<feature type="transmembrane region" description="Helical" evidence="19">
    <location>
        <begin position="1020"/>
        <end position="1043"/>
    </location>
</feature>
<feature type="domain" description="EF-hand" evidence="20">
    <location>
        <begin position="1835"/>
        <end position="1870"/>
    </location>
</feature>
<feature type="transmembrane region" description="Helical" evidence="19">
    <location>
        <begin position="1611"/>
        <end position="1629"/>
    </location>
</feature>
<feature type="compositionally biased region" description="Basic and acidic residues" evidence="18">
    <location>
        <begin position="257"/>
        <end position="269"/>
    </location>
</feature>
<evidence type="ECO:0000313" key="21">
    <source>
        <dbReference type="EMBL" id="OJD23618.1"/>
    </source>
</evidence>
<keyword evidence="5" id="KW-0109">Calcium transport</keyword>
<dbReference type="Proteomes" id="UP000242791">
    <property type="component" value="Unassembled WGS sequence"/>
</dbReference>
<dbReference type="Gene3D" id="1.10.238.10">
    <property type="entry name" value="EF-hand"/>
    <property type="match status" value="1"/>
</dbReference>
<comment type="caution">
    <text evidence="21">The sequence shown here is derived from an EMBL/GenBank/DDBJ whole genome shotgun (WGS) entry which is preliminary data.</text>
</comment>
<evidence type="ECO:0000313" key="22">
    <source>
        <dbReference type="Proteomes" id="UP000242791"/>
    </source>
</evidence>
<feature type="region of interest" description="Disordered" evidence="18">
    <location>
        <begin position="1"/>
        <end position="87"/>
    </location>
</feature>
<feature type="transmembrane region" description="Helical" evidence="19">
    <location>
        <begin position="584"/>
        <end position="608"/>
    </location>
</feature>
<dbReference type="FunFam" id="1.10.238.10:FF:000406">
    <property type="entry name" value="Calcium channel subunit Cch1"/>
    <property type="match status" value="1"/>
</dbReference>
<evidence type="ECO:0000256" key="1">
    <source>
        <dbReference type="ARBA" id="ARBA00004651"/>
    </source>
</evidence>
<feature type="transmembrane region" description="Helical" evidence="19">
    <location>
        <begin position="941"/>
        <end position="967"/>
    </location>
</feature>
<feature type="transmembrane region" description="Helical" evidence="19">
    <location>
        <begin position="908"/>
        <end position="929"/>
    </location>
</feature>
<dbReference type="Gene3D" id="1.10.287.70">
    <property type="match status" value="4"/>
</dbReference>
<dbReference type="EMBL" id="LGTZ01000749">
    <property type="protein sequence ID" value="OJD23618.1"/>
    <property type="molecule type" value="Genomic_DNA"/>
</dbReference>
<evidence type="ECO:0000256" key="11">
    <source>
        <dbReference type="ARBA" id="ARBA00023065"/>
    </source>
</evidence>
<dbReference type="OrthoDB" id="416585at2759"/>
<evidence type="ECO:0000256" key="7">
    <source>
        <dbReference type="ARBA" id="ARBA00022692"/>
    </source>
</evidence>
<evidence type="ECO:0000256" key="8">
    <source>
        <dbReference type="ARBA" id="ARBA00022837"/>
    </source>
</evidence>
<proteinExistence type="inferred from homology"/>
<evidence type="ECO:0000256" key="10">
    <source>
        <dbReference type="ARBA" id="ARBA00022989"/>
    </source>
</evidence>
<dbReference type="FunFam" id="1.10.287.70:FF:000118">
    <property type="entry name" value="Calcium channel subunit Cch1"/>
    <property type="match status" value="1"/>
</dbReference>
<keyword evidence="7 19" id="KW-0812">Transmembrane</keyword>
<gene>
    <name evidence="21" type="ORF">ACJ73_05029</name>
</gene>
<dbReference type="VEuPathDB" id="FungiDB:ACJ73_05029"/>
<feature type="compositionally biased region" description="Low complexity" evidence="18">
    <location>
        <begin position="2041"/>
        <end position="2060"/>
    </location>
</feature>
<dbReference type="GO" id="GO:0005509">
    <property type="term" value="F:calcium ion binding"/>
    <property type="evidence" value="ECO:0007669"/>
    <property type="project" value="InterPro"/>
</dbReference>
<dbReference type="GO" id="GO:0098703">
    <property type="term" value="P:calcium ion import across plasma membrane"/>
    <property type="evidence" value="ECO:0007669"/>
    <property type="project" value="TreeGrafter"/>
</dbReference>
<keyword evidence="12 19" id="KW-0472">Membrane</keyword>
<evidence type="ECO:0000256" key="14">
    <source>
        <dbReference type="ARBA" id="ARBA00023303"/>
    </source>
</evidence>
<keyword evidence="4" id="KW-0597">Phosphoprotein</keyword>
<dbReference type="InterPro" id="IPR002048">
    <property type="entry name" value="EF_hand_dom"/>
</dbReference>
<dbReference type="FunFam" id="1.20.120.350:FF:000098">
    <property type="entry name" value="Calcium channel subunit Cch1"/>
    <property type="match status" value="1"/>
</dbReference>
<dbReference type="FunFam" id="1.20.120.350:FF:000063">
    <property type="entry name" value="Calcium channel subunit Cch1"/>
    <property type="match status" value="1"/>
</dbReference>
<keyword evidence="14" id="KW-0407">Ion channel</keyword>
<feature type="compositionally biased region" description="Low complexity" evidence="18">
    <location>
        <begin position="1"/>
        <end position="26"/>
    </location>
</feature>
<evidence type="ECO:0000256" key="5">
    <source>
        <dbReference type="ARBA" id="ARBA00022568"/>
    </source>
</evidence>
<dbReference type="SUPFAM" id="SSF81324">
    <property type="entry name" value="Voltage-gated potassium channels"/>
    <property type="match status" value="4"/>
</dbReference>
<accession>A0A1J9Q6A9</accession>
<comment type="subcellular location">
    <subcellularLocation>
        <location evidence="1">Cell membrane</location>
        <topology evidence="1">Multi-pass membrane protein</topology>
    </subcellularLocation>
</comment>
<dbReference type="GO" id="GO:0008331">
    <property type="term" value="F:high voltage-gated calcium channel activity"/>
    <property type="evidence" value="ECO:0007669"/>
    <property type="project" value="TreeGrafter"/>
</dbReference>
<dbReference type="InterPro" id="IPR050599">
    <property type="entry name" value="VDCC_alpha-1_subunit"/>
</dbReference>
<comment type="function">
    <text evidence="15">Voltage-gated, high-affinity calcium channel that functions together with MID1 to mediate calcium entry into cells. Required during conditions of environmental stress.</text>
</comment>
<dbReference type="SUPFAM" id="SSF47473">
    <property type="entry name" value="EF-hand"/>
    <property type="match status" value="1"/>
</dbReference>
<feature type="transmembrane region" description="Helical" evidence="19">
    <location>
        <begin position="449"/>
        <end position="473"/>
    </location>
</feature>
<evidence type="ECO:0000256" key="17">
    <source>
        <dbReference type="ARBA" id="ARBA00067459"/>
    </source>
</evidence>
<keyword evidence="9" id="KW-0851">Voltage-gated channel</keyword>
<feature type="transmembrane region" description="Helical" evidence="19">
    <location>
        <begin position="752"/>
        <end position="782"/>
    </location>
</feature>
<feature type="compositionally biased region" description="Polar residues" evidence="18">
    <location>
        <begin position="206"/>
        <end position="219"/>
    </location>
</feature>
<dbReference type="InterPro" id="IPR027359">
    <property type="entry name" value="Volt_channel_dom_sf"/>
</dbReference>
<dbReference type="InterPro" id="IPR005821">
    <property type="entry name" value="Ion_trans_dom"/>
</dbReference>
<feature type="region of interest" description="Disordered" evidence="18">
    <location>
        <begin position="2036"/>
        <end position="2181"/>
    </location>
</feature>
<dbReference type="PROSITE" id="PS50222">
    <property type="entry name" value="EF_HAND_2"/>
    <property type="match status" value="1"/>
</dbReference>
<evidence type="ECO:0000256" key="3">
    <source>
        <dbReference type="ARBA" id="ARBA00022475"/>
    </source>
</evidence>
<keyword evidence="10 19" id="KW-1133">Transmembrane helix</keyword>